<dbReference type="GO" id="GO:0007165">
    <property type="term" value="P:signal transduction"/>
    <property type="evidence" value="ECO:0007669"/>
    <property type="project" value="InterPro"/>
</dbReference>
<comment type="similarity">
    <text evidence="1">Belongs to the arrestin family.</text>
</comment>
<dbReference type="RefSeq" id="XP_031769897.2">
    <property type="nucleotide sequence ID" value="XM_031914037.2"/>
</dbReference>
<keyword evidence="4" id="KW-1185">Reference proteome</keyword>
<sequence>MTTDNALNSQRVFRKSSPNAKLTMYLASRDLIVENGVIDRIQGVIQVEPDALLDNKKLYGQVTLTFRYGREDEEVMGLKFCNEAIMSLAQIWPIHCNHEREPNTPLQDALIKRLGANTYPFQLELTPLAPPSVQLVPAKQYNGAPIGTSYDVRAFVAERADEKVSRRNTVRMGIRVLQGPGRQLPPASLPPNSSHRMFSVLTNHRDESSETPAQILVRDLKSLSAKSMLKNKIKLESDENCCPKKETEYVVPVPPRVTVEKPFILSDGRVELEAWLDKATYYHGESVKCSVVIANHSSKTVRGIKTLVIQHVDVCMFSNGKFKNVVASVKCIGTRVRPGQRLTETFNLLPDRGVTKNWIALEDSYSKTGASLASTVVCSNSPEDRNVFAIYVSYYVKVKCILSKMGGDLSVKLPFILTHSCHSEAPVETVTEDTSPKVILEGKENSDDDSSCNLTVTENRNKDSVVCCQPGKSQEDKCEEKIDNEDTEVKSPEDHRCIADVLVNIENKIERPKVFEGTEVRLAKPDEELDLIVKYHGSDT</sequence>
<dbReference type="SUPFAM" id="SSF81296">
    <property type="entry name" value="E set domains"/>
    <property type="match status" value="2"/>
</dbReference>
<dbReference type="Proteomes" id="UP001652740">
    <property type="component" value="Unplaced"/>
</dbReference>
<dbReference type="InterPro" id="IPR011021">
    <property type="entry name" value="Arrestin-like_N"/>
</dbReference>
<dbReference type="GO" id="GO:0005737">
    <property type="term" value="C:cytoplasm"/>
    <property type="evidence" value="ECO:0007669"/>
    <property type="project" value="TreeGrafter"/>
</dbReference>
<dbReference type="InterPro" id="IPR000698">
    <property type="entry name" value="Arrestin"/>
</dbReference>
<reference evidence="5" key="1">
    <citation type="submission" date="2025-08" db="UniProtKB">
        <authorList>
            <consortium name="RefSeq"/>
        </authorList>
    </citation>
    <scope>IDENTIFICATION</scope>
    <source>
        <tissue evidence="5">Whole larvae</tissue>
    </source>
</reference>
<dbReference type="GO" id="GO:0002031">
    <property type="term" value="P:G protein-coupled receptor internalization"/>
    <property type="evidence" value="ECO:0007669"/>
    <property type="project" value="TreeGrafter"/>
</dbReference>
<proteinExistence type="inferred from homology"/>
<dbReference type="GO" id="GO:0001664">
    <property type="term" value="F:G protein-coupled receptor binding"/>
    <property type="evidence" value="ECO:0007669"/>
    <property type="project" value="TreeGrafter"/>
</dbReference>
<dbReference type="FunCoup" id="A0A6J3CAY1">
    <property type="interactions" value="11"/>
</dbReference>
<feature type="domain" description="Arrestin C-terminal-like" evidence="3">
    <location>
        <begin position="266"/>
        <end position="422"/>
    </location>
</feature>
<dbReference type="InterPro" id="IPR014752">
    <property type="entry name" value="Arrestin-like_C"/>
</dbReference>
<dbReference type="AlphaFoldDB" id="A0A6J3CAY1"/>
<keyword evidence="2" id="KW-0716">Sensory transduction</keyword>
<evidence type="ECO:0000256" key="1">
    <source>
        <dbReference type="ARBA" id="ARBA00005298"/>
    </source>
</evidence>
<dbReference type="GeneID" id="113522695"/>
<dbReference type="Gene3D" id="2.60.40.640">
    <property type="match status" value="1"/>
</dbReference>
<dbReference type="Pfam" id="PF02752">
    <property type="entry name" value="Arrestin_C"/>
    <property type="match status" value="1"/>
</dbReference>
<dbReference type="InterPro" id="IPR011022">
    <property type="entry name" value="Arrestin_C-like"/>
</dbReference>
<evidence type="ECO:0000256" key="2">
    <source>
        <dbReference type="ARBA" id="ARBA00022606"/>
    </source>
</evidence>
<dbReference type="InterPro" id="IPR014756">
    <property type="entry name" value="Ig_E-set"/>
</dbReference>
<evidence type="ECO:0000313" key="5">
    <source>
        <dbReference type="RefSeq" id="XP_031769897.2"/>
    </source>
</evidence>
<evidence type="ECO:0000259" key="3">
    <source>
        <dbReference type="SMART" id="SM01017"/>
    </source>
</evidence>
<dbReference type="PANTHER" id="PTHR11792:SF18">
    <property type="entry name" value="FI20035P1"/>
    <property type="match status" value="1"/>
</dbReference>
<gene>
    <name evidence="5" type="primary">LOC113522695</name>
</gene>
<organism evidence="4 5">
    <name type="scientific">Galleria mellonella</name>
    <name type="common">Greater wax moth</name>
    <dbReference type="NCBI Taxonomy" id="7137"/>
    <lineage>
        <taxon>Eukaryota</taxon>
        <taxon>Metazoa</taxon>
        <taxon>Ecdysozoa</taxon>
        <taxon>Arthropoda</taxon>
        <taxon>Hexapoda</taxon>
        <taxon>Insecta</taxon>
        <taxon>Pterygota</taxon>
        <taxon>Neoptera</taxon>
        <taxon>Endopterygota</taxon>
        <taxon>Lepidoptera</taxon>
        <taxon>Glossata</taxon>
        <taxon>Ditrysia</taxon>
        <taxon>Pyraloidea</taxon>
        <taxon>Pyralidae</taxon>
        <taxon>Galleriinae</taxon>
        <taxon>Galleria</taxon>
    </lineage>
</organism>
<dbReference type="Pfam" id="PF00339">
    <property type="entry name" value="Arrestin_N"/>
    <property type="match status" value="1"/>
</dbReference>
<accession>A0A6J3CAY1</accession>
<evidence type="ECO:0000313" key="4">
    <source>
        <dbReference type="Proteomes" id="UP001652740"/>
    </source>
</evidence>
<dbReference type="PANTHER" id="PTHR11792">
    <property type="entry name" value="ARRESTIN"/>
    <property type="match status" value="1"/>
</dbReference>
<dbReference type="PRINTS" id="PR00309">
    <property type="entry name" value="ARRESTIN"/>
</dbReference>
<dbReference type="InParanoid" id="A0A6J3CAY1"/>
<dbReference type="Gene3D" id="2.60.40.840">
    <property type="match status" value="1"/>
</dbReference>
<dbReference type="InterPro" id="IPR014753">
    <property type="entry name" value="Arrestin_N"/>
</dbReference>
<name>A0A6J3CAY1_GALME</name>
<dbReference type="SMART" id="SM01017">
    <property type="entry name" value="Arrestin_C"/>
    <property type="match status" value="1"/>
</dbReference>
<protein>
    <submittedName>
        <fullName evidence="5">Arrestin red cell-like isoform X1</fullName>
    </submittedName>
</protein>